<dbReference type="InterPro" id="IPR001204">
    <property type="entry name" value="Phos_transporter"/>
</dbReference>
<dbReference type="PANTHER" id="PTHR11101">
    <property type="entry name" value="PHOSPHATE TRANSPORTER"/>
    <property type="match status" value="1"/>
</dbReference>
<evidence type="ECO:0000256" key="2">
    <source>
        <dbReference type="ARBA" id="ARBA00022448"/>
    </source>
</evidence>
<keyword evidence="5 6" id="KW-0472">Membrane</keyword>
<reference evidence="7 8" key="1">
    <citation type="submission" date="2019-03" db="EMBL/GenBank/DDBJ databases">
        <title>Diversity of the mouse oral microbiome.</title>
        <authorList>
            <person name="Joseph S."/>
            <person name="Aduse-Opoku J."/>
            <person name="Curtis M."/>
            <person name="Wade W."/>
            <person name="Hashim A."/>
        </authorList>
    </citation>
    <scope>NUCLEOTIDE SEQUENCE [LARGE SCALE GENOMIC DNA]</scope>
    <source>
        <strain evidence="8">irhom_31</strain>
    </source>
</reference>
<accession>A0A4Y9F508</accession>
<evidence type="ECO:0000256" key="5">
    <source>
        <dbReference type="ARBA" id="ARBA00023136"/>
    </source>
</evidence>
<feature type="transmembrane region" description="Helical" evidence="6">
    <location>
        <begin position="313"/>
        <end position="334"/>
    </location>
</feature>
<sequence>MLVTLTLFALSCLALIAFTFVTGFRDAPNATAIPVKTRALTPKIALRTSALFNAIGMAITGIMLGSVTTHWLTVPHNNTGLGLILTALISAIIWGIITWWFRIPSSSTHSLIGGFAGATWAARATDLGTSTPFSEPLAAFLFVPLILAPIVLFILAWAAVFPFYGLLQRSYPSTVNRFSRSVLSLANSLISLIHGIQTGQRAVVIYAVLLLSAGLEVHPTTYIISALFLAMVLGFGTARGSSRIGYTFAHQMVKVDPFRGAVAQSSTALAMVLLQFFLNTPVSSSHLAASAVLGSGVNQRFAAVRHKIVLRIILAWFITMPVCFVLSAILFLALSPLL</sequence>
<evidence type="ECO:0000313" key="7">
    <source>
        <dbReference type="EMBL" id="TFU23384.1"/>
    </source>
</evidence>
<evidence type="ECO:0000256" key="1">
    <source>
        <dbReference type="ARBA" id="ARBA00004141"/>
    </source>
</evidence>
<protein>
    <submittedName>
        <fullName evidence="7">Inorganic phosphate transporter</fullName>
    </submittedName>
</protein>
<dbReference type="EMBL" id="SPQC01000008">
    <property type="protein sequence ID" value="TFU23384.1"/>
    <property type="molecule type" value="Genomic_DNA"/>
</dbReference>
<dbReference type="Proteomes" id="UP000297951">
    <property type="component" value="Unassembled WGS sequence"/>
</dbReference>
<feature type="transmembrane region" description="Helical" evidence="6">
    <location>
        <begin position="48"/>
        <end position="68"/>
    </location>
</feature>
<comment type="subcellular location">
    <subcellularLocation>
        <location evidence="1">Membrane</location>
        <topology evidence="1">Multi-pass membrane protein</topology>
    </subcellularLocation>
</comment>
<organism evidence="7 8">
    <name type="scientific">Rothia nasimurium</name>
    <dbReference type="NCBI Taxonomy" id="85336"/>
    <lineage>
        <taxon>Bacteria</taxon>
        <taxon>Bacillati</taxon>
        <taxon>Actinomycetota</taxon>
        <taxon>Actinomycetes</taxon>
        <taxon>Micrococcales</taxon>
        <taxon>Micrococcaceae</taxon>
        <taxon>Rothia</taxon>
    </lineage>
</organism>
<feature type="transmembrane region" description="Helical" evidence="6">
    <location>
        <begin position="80"/>
        <end position="101"/>
    </location>
</feature>
<keyword evidence="3 6" id="KW-0812">Transmembrane</keyword>
<gene>
    <name evidence="7" type="ORF">E4U03_03330</name>
</gene>
<dbReference type="AlphaFoldDB" id="A0A4Y9F508"/>
<dbReference type="GO" id="GO:0016020">
    <property type="term" value="C:membrane"/>
    <property type="evidence" value="ECO:0007669"/>
    <property type="project" value="UniProtKB-SubCell"/>
</dbReference>
<name>A0A4Y9F508_9MICC</name>
<feature type="transmembrane region" description="Helical" evidence="6">
    <location>
        <begin position="137"/>
        <end position="164"/>
    </location>
</feature>
<feature type="transmembrane region" description="Helical" evidence="6">
    <location>
        <begin position="185"/>
        <end position="209"/>
    </location>
</feature>
<dbReference type="STRING" id="85336.A7979_04465"/>
<evidence type="ECO:0000256" key="3">
    <source>
        <dbReference type="ARBA" id="ARBA00022692"/>
    </source>
</evidence>
<keyword evidence="4 6" id="KW-1133">Transmembrane helix</keyword>
<evidence type="ECO:0000256" key="4">
    <source>
        <dbReference type="ARBA" id="ARBA00022989"/>
    </source>
</evidence>
<dbReference type="GO" id="GO:0005315">
    <property type="term" value="F:phosphate transmembrane transporter activity"/>
    <property type="evidence" value="ECO:0007669"/>
    <property type="project" value="InterPro"/>
</dbReference>
<dbReference type="Pfam" id="PF01384">
    <property type="entry name" value="PHO4"/>
    <property type="match status" value="2"/>
</dbReference>
<dbReference type="GO" id="GO:0035435">
    <property type="term" value="P:phosphate ion transmembrane transport"/>
    <property type="evidence" value="ECO:0007669"/>
    <property type="project" value="TreeGrafter"/>
</dbReference>
<dbReference type="PANTHER" id="PTHR11101:SF80">
    <property type="entry name" value="PHOSPHATE TRANSPORTER"/>
    <property type="match status" value="1"/>
</dbReference>
<comment type="caution">
    <text evidence="7">The sequence shown here is derived from an EMBL/GenBank/DDBJ whole genome shotgun (WGS) entry which is preliminary data.</text>
</comment>
<proteinExistence type="predicted"/>
<keyword evidence="2" id="KW-0813">Transport</keyword>
<evidence type="ECO:0000313" key="8">
    <source>
        <dbReference type="Proteomes" id="UP000297951"/>
    </source>
</evidence>
<evidence type="ECO:0000256" key="6">
    <source>
        <dbReference type="SAM" id="Phobius"/>
    </source>
</evidence>
<feature type="transmembrane region" description="Helical" evidence="6">
    <location>
        <begin position="221"/>
        <end position="238"/>
    </location>
</feature>
<dbReference type="OrthoDB" id="9779554at2"/>